<feature type="compositionally biased region" description="Low complexity" evidence="1">
    <location>
        <begin position="565"/>
        <end position="586"/>
    </location>
</feature>
<sequence>MDRLVTFVYHHMGALKRGVDGKVIYDGDLGYPGYNEVYWLEPGLELGKGLRMLRTDAEVMRMCESAMKNDNIVHLYFDHPIDANPEIIDEEVVSDGSSDSVVEVNPDGDSVKEDEVTNKVDGHANEKENEGVNETSGEVNELEMVLSVAVKDNVNEGVNEATVDVNESNKGESGVGEEAANDGNTKKDTEGASAPEKAAKKVRKRHSRPAPSGLPRERRAAENEVPESNHGEAEAGNEPTEETNADDVAGLNGGSEFREPFMDEERAEEPVTENPTSDNVTQTSGRDNARRNHPRPQPSGQRIVLGKEDEAPRVEVPNPNREDGDSEPEMYQYESEELCSPPATDDEEEPAFPQHNPNTPYGKITLELNMEFETMEQFKAAVQKYNIQIGRQVFYLRNEKKRCRVICYDPDCPWLCYCARTNYPASFQIKTFVDEHTCPRSNKSKSVSCAWRPIGRPTKKRRKDSTEQSSGSQYKAKRSYGQITCQTCKRAGHNSRTCPHKGSGSAAAEPDLDEDEAREQEANWEETMEAAHTAHVADEEELIQNHPQTQPDQNNINDGNTTTNASVPNVATTPAATNPCATTASSEPSPAPKRRGRPSFVRGNPVPPRGRGSTTRRGMAATTTPPTPTQNAAAAPPSPAQPSLVSPDVGSRSQIPASPSNVGPKPQGLLLRPTLQAQPTAPFRPPTVTRETMAAASPATQSRFTSFMPTPSLKKKKPSGPPPSKPSTNDKK</sequence>
<dbReference type="GO" id="GO:0008270">
    <property type="term" value="F:zinc ion binding"/>
    <property type="evidence" value="ECO:0007669"/>
    <property type="project" value="InterPro"/>
</dbReference>
<name>A0A445ECB4_ARAHY</name>
<feature type="compositionally biased region" description="Polar residues" evidence="1">
    <location>
        <begin position="547"/>
        <end position="564"/>
    </location>
</feature>
<evidence type="ECO:0000259" key="3">
    <source>
        <dbReference type="Pfam" id="PF26130"/>
    </source>
</evidence>
<feature type="region of interest" description="Disordered" evidence="1">
    <location>
        <begin position="159"/>
        <end position="360"/>
    </location>
</feature>
<feature type="compositionally biased region" description="Acidic residues" evidence="1">
    <location>
        <begin position="510"/>
        <end position="528"/>
    </location>
</feature>
<feature type="compositionally biased region" description="Basic and acidic residues" evidence="1">
    <location>
        <begin position="215"/>
        <end position="233"/>
    </location>
</feature>
<dbReference type="Proteomes" id="UP000289738">
    <property type="component" value="Chromosome A02"/>
</dbReference>
<evidence type="ECO:0000256" key="1">
    <source>
        <dbReference type="SAM" id="MobiDB-lite"/>
    </source>
</evidence>
<dbReference type="Pfam" id="PF03108">
    <property type="entry name" value="DBD_Tnp_Mut"/>
    <property type="match status" value="1"/>
</dbReference>
<feature type="compositionally biased region" description="Low complexity" evidence="1">
    <location>
        <begin position="609"/>
        <end position="635"/>
    </location>
</feature>
<feature type="region of interest" description="Disordered" evidence="1">
    <location>
        <begin position="94"/>
        <end position="137"/>
    </location>
</feature>
<evidence type="ECO:0000313" key="5">
    <source>
        <dbReference type="Proteomes" id="UP000289738"/>
    </source>
</evidence>
<feature type="compositionally biased region" description="Basic and acidic residues" evidence="1">
    <location>
        <begin position="109"/>
        <end position="130"/>
    </location>
</feature>
<comment type="caution">
    <text evidence="4">The sequence shown here is derived from an EMBL/GenBank/DDBJ whole genome shotgun (WGS) entry which is preliminary data.</text>
</comment>
<evidence type="ECO:0000259" key="2">
    <source>
        <dbReference type="Pfam" id="PF03108"/>
    </source>
</evidence>
<dbReference type="EMBL" id="SDMP01000002">
    <property type="protein sequence ID" value="RYR73068.1"/>
    <property type="molecule type" value="Genomic_DNA"/>
</dbReference>
<proteinExistence type="predicted"/>
<feature type="domain" description="PB1-like" evidence="3">
    <location>
        <begin position="28"/>
        <end position="79"/>
    </location>
</feature>
<dbReference type="InterPro" id="IPR058594">
    <property type="entry name" value="PB1-like_dom_pln"/>
</dbReference>
<feature type="region of interest" description="Disordered" evidence="1">
    <location>
        <begin position="456"/>
        <end position="475"/>
    </location>
</feature>
<keyword evidence="5" id="KW-1185">Reference proteome</keyword>
<dbReference type="AlphaFoldDB" id="A0A445ECB4"/>
<evidence type="ECO:0000313" key="4">
    <source>
        <dbReference type="EMBL" id="RYR73068.1"/>
    </source>
</evidence>
<feature type="domain" description="Transposase MuDR plant" evidence="2">
    <location>
        <begin position="365"/>
        <end position="429"/>
    </location>
</feature>
<dbReference type="Pfam" id="PF26130">
    <property type="entry name" value="PB1-like"/>
    <property type="match status" value="1"/>
</dbReference>
<dbReference type="InterPro" id="IPR004332">
    <property type="entry name" value="Transposase_MuDR"/>
</dbReference>
<feature type="region of interest" description="Disordered" evidence="1">
    <location>
        <begin position="491"/>
        <end position="531"/>
    </location>
</feature>
<feature type="region of interest" description="Disordered" evidence="1">
    <location>
        <begin position="547"/>
        <end position="732"/>
    </location>
</feature>
<feature type="compositionally biased region" description="Polar residues" evidence="1">
    <location>
        <begin position="273"/>
        <end position="286"/>
    </location>
</feature>
<dbReference type="SUPFAM" id="SSF57756">
    <property type="entry name" value="Retrovirus zinc finger-like domains"/>
    <property type="match status" value="1"/>
</dbReference>
<reference evidence="4 5" key="1">
    <citation type="submission" date="2019-01" db="EMBL/GenBank/DDBJ databases">
        <title>Sequencing of cultivated peanut Arachis hypogaea provides insights into genome evolution and oil improvement.</title>
        <authorList>
            <person name="Chen X."/>
        </authorList>
    </citation>
    <scope>NUCLEOTIDE SEQUENCE [LARGE SCALE GENOMIC DNA]</scope>
    <source>
        <strain evidence="5">cv. Fuhuasheng</strain>
        <tissue evidence="4">Leaves</tissue>
    </source>
</reference>
<feature type="compositionally biased region" description="Polar residues" evidence="1">
    <location>
        <begin position="651"/>
        <end position="661"/>
    </location>
</feature>
<organism evidence="4 5">
    <name type="scientific">Arachis hypogaea</name>
    <name type="common">Peanut</name>
    <dbReference type="NCBI Taxonomy" id="3818"/>
    <lineage>
        <taxon>Eukaryota</taxon>
        <taxon>Viridiplantae</taxon>
        <taxon>Streptophyta</taxon>
        <taxon>Embryophyta</taxon>
        <taxon>Tracheophyta</taxon>
        <taxon>Spermatophyta</taxon>
        <taxon>Magnoliopsida</taxon>
        <taxon>eudicotyledons</taxon>
        <taxon>Gunneridae</taxon>
        <taxon>Pentapetalae</taxon>
        <taxon>rosids</taxon>
        <taxon>fabids</taxon>
        <taxon>Fabales</taxon>
        <taxon>Fabaceae</taxon>
        <taxon>Papilionoideae</taxon>
        <taxon>50 kb inversion clade</taxon>
        <taxon>dalbergioids sensu lato</taxon>
        <taxon>Dalbergieae</taxon>
        <taxon>Pterocarpus clade</taxon>
        <taxon>Arachis</taxon>
    </lineage>
</organism>
<protein>
    <submittedName>
        <fullName evidence="4">Uncharacterized protein</fullName>
    </submittedName>
</protein>
<dbReference type="InterPro" id="IPR036875">
    <property type="entry name" value="Znf_CCHC_sf"/>
</dbReference>
<gene>
    <name evidence="4" type="ORF">Ahy_A02g007362</name>
</gene>
<feature type="compositionally biased region" description="Low complexity" evidence="1">
    <location>
        <begin position="94"/>
        <end position="104"/>
    </location>
</feature>
<dbReference type="GO" id="GO:0003676">
    <property type="term" value="F:nucleic acid binding"/>
    <property type="evidence" value="ECO:0007669"/>
    <property type="project" value="InterPro"/>
</dbReference>
<accession>A0A445ECB4</accession>
<dbReference type="STRING" id="3818.A0A445ECB4"/>
<feature type="compositionally biased region" description="Polar residues" evidence="1">
    <location>
        <begin position="698"/>
        <end position="708"/>
    </location>
</feature>